<geneLocation type="plasmid" evidence="2 3">
    <name>unnamed1</name>
</geneLocation>
<evidence type="ECO:0000313" key="3">
    <source>
        <dbReference type="Proteomes" id="UP001059912"/>
    </source>
</evidence>
<gene>
    <name evidence="2" type="ORF">HB762_26700</name>
</gene>
<keyword evidence="3" id="KW-1185">Reference proteome</keyword>
<keyword evidence="1" id="KW-0812">Transmembrane</keyword>
<sequence length="86" mass="9853">MPKNTILALLARKVLDSAGHWAFMYSIPVLFYLGSAIYQTWGTEETAFNLLSQKTPLWVIWPILSVVMLMLYVLKLSTTLKNTKFN</sequence>
<keyword evidence="2" id="KW-0614">Plasmid</keyword>
<feature type="transmembrane region" description="Helical" evidence="1">
    <location>
        <begin position="21"/>
        <end position="38"/>
    </location>
</feature>
<dbReference type="Proteomes" id="UP001059912">
    <property type="component" value="Plasmid unnamed1"/>
</dbReference>
<keyword evidence="1" id="KW-0472">Membrane</keyword>
<accession>A0ABY5IKM5</accession>
<proteinExistence type="predicted"/>
<reference evidence="2" key="1">
    <citation type="submission" date="2020-03" db="EMBL/GenBank/DDBJ databases">
        <title>Five strains of Vibrio campbellii isolated from Mariana Trench.</title>
        <authorList>
            <person name="Liang J."/>
            <person name="Zhang X.-H."/>
        </authorList>
    </citation>
    <scope>NUCLEOTIDE SEQUENCE</scope>
    <source>
        <strain evidence="2">LJC013</strain>
        <plasmid evidence="2">unnamed1</plasmid>
    </source>
</reference>
<name>A0ABY5IKM5_9VIBR</name>
<organism evidence="2 3">
    <name type="scientific">Vibrio campbellii</name>
    <dbReference type="NCBI Taxonomy" id="680"/>
    <lineage>
        <taxon>Bacteria</taxon>
        <taxon>Pseudomonadati</taxon>
        <taxon>Pseudomonadota</taxon>
        <taxon>Gammaproteobacteria</taxon>
        <taxon>Vibrionales</taxon>
        <taxon>Vibrionaceae</taxon>
        <taxon>Vibrio</taxon>
    </lineage>
</organism>
<evidence type="ECO:0000256" key="1">
    <source>
        <dbReference type="SAM" id="Phobius"/>
    </source>
</evidence>
<dbReference type="EMBL" id="CP050472">
    <property type="protein sequence ID" value="UTZ34853.1"/>
    <property type="molecule type" value="Genomic_DNA"/>
</dbReference>
<evidence type="ECO:0000313" key="2">
    <source>
        <dbReference type="EMBL" id="UTZ34853.1"/>
    </source>
</evidence>
<protein>
    <submittedName>
        <fullName evidence="2">Uncharacterized protein</fullName>
    </submittedName>
</protein>
<feature type="transmembrane region" description="Helical" evidence="1">
    <location>
        <begin position="58"/>
        <end position="74"/>
    </location>
</feature>
<keyword evidence="1" id="KW-1133">Transmembrane helix</keyword>
<dbReference type="RefSeq" id="WP_255905246.1">
    <property type="nucleotide sequence ID" value="NZ_CP050472.1"/>
</dbReference>